<name>A0A259TYC8_9BACT</name>
<feature type="transmembrane region" description="Helical" evidence="6">
    <location>
        <begin position="254"/>
        <end position="270"/>
    </location>
</feature>
<gene>
    <name evidence="8" type="ORF">BSZ36_06815</name>
</gene>
<dbReference type="InterPro" id="IPR000620">
    <property type="entry name" value="EamA_dom"/>
</dbReference>
<evidence type="ECO:0000256" key="2">
    <source>
        <dbReference type="ARBA" id="ARBA00007362"/>
    </source>
</evidence>
<evidence type="ECO:0000256" key="3">
    <source>
        <dbReference type="ARBA" id="ARBA00022692"/>
    </source>
</evidence>
<feature type="transmembrane region" description="Helical" evidence="6">
    <location>
        <begin position="187"/>
        <end position="208"/>
    </location>
</feature>
<feature type="transmembrane region" description="Helical" evidence="6">
    <location>
        <begin position="276"/>
        <end position="295"/>
    </location>
</feature>
<keyword evidence="5 6" id="KW-0472">Membrane</keyword>
<feature type="transmembrane region" description="Helical" evidence="6">
    <location>
        <begin position="70"/>
        <end position="90"/>
    </location>
</feature>
<reference evidence="8 9" key="1">
    <citation type="submission" date="2016-11" db="EMBL/GenBank/DDBJ databases">
        <title>Study of marine rhodopsin-containing bacteria.</title>
        <authorList>
            <person name="Yoshizawa S."/>
            <person name="Kumagai Y."/>
            <person name="Kogure K."/>
        </authorList>
    </citation>
    <scope>NUCLEOTIDE SEQUENCE [LARGE SCALE GENOMIC DNA]</scope>
    <source>
        <strain evidence="8 9">SG-29</strain>
    </source>
</reference>
<dbReference type="InterPro" id="IPR037185">
    <property type="entry name" value="EmrE-like"/>
</dbReference>
<dbReference type="InParanoid" id="A0A259TYC8"/>
<dbReference type="AlphaFoldDB" id="A0A259TYC8"/>
<evidence type="ECO:0000256" key="4">
    <source>
        <dbReference type="ARBA" id="ARBA00022989"/>
    </source>
</evidence>
<evidence type="ECO:0000256" key="6">
    <source>
        <dbReference type="SAM" id="Phobius"/>
    </source>
</evidence>
<dbReference type="FunCoup" id="A0A259TYC8">
    <property type="interactions" value="340"/>
</dbReference>
<dbReference type="PANTHER" id="PTHR32322">
    <property type="entry name" value="INNER MEMBRANE TRANSPORTER"/>
    <property type="match status" value="1"/>
</dbReference>
<feature type="domain" description="EamA" evidence="7">
    <location>
        <begin position="157"/>
        <end position="293"/>
    </location>
</feature>
<evidence type="ECO:0000313" key="8">
    <source>
        <dbReference type="EMBL" id="OZC02711.1"/>
    </source>
</evidence>
<feature type="transmembrane region" description="Helical" evidence="6">
    <location>
        <begin position="127"/>
        <end position="145"/>
    </location>
</feature>
<sequence>MSTDQKPPLAAVLAAFAALYIIWGSTYLGIRFAIETMPPFTMAGIRFLAAGAMLYGWSRARGAAAPSRPQWRTAVVVGALLLLGGNGGVTWAEQRIPSGVAALLIASTPMWMVILDWLRPGGTRPGWAVELGLLVGLVGMFLLVGPSSLGGQTVDGLGALAVGGAALSWAIGSIYQRRAPKADSTLLNVGMQMLAGGTLLLVFGLALGERLSPEAVSLKSGLSLAYLVFIGAIVGYSAYVWLLKVSTAAKASTYAYVNPIVAVLLGWALAGEPLGPRVIASGVTVVLAVALITTAKAVPARPPAATVSVR</sequence>
<protein>
    <recommendedName>
        <fullName evidence="7">EamA domain-containing protein</fullName>
    </recommendedName>
</protein>
<dbReference type="EMBL" id="MQWB01000001">
    <property type="protein sequence ID" value="OZC02711.1"/>
    <property type="molecule type" value="Genomic_DNA"/>
</dbReference>
<dbReference type="PANTHER" id="PTHR32322:SF2">
    <property type="entry name" value="EAMA DOMAIN-CONTAINING PROTEIN"/>
    <property type="match status" value="1"/>
</dbReference>
<accession>A0A259TYC8</accession>
<evidence type="ECO:0000313" key="9">
    <source>
        <dbReference type="Proteomes" id="UP000216446"/>
    </source>
</evidence>
<feature type="transmembrane region" description="Helical" evidence="6">
    <location>
        <begin position="40"/>
        <end position="58"/>
    </location>
</feature>
<feature type="transmembrane region" description="Helical" evidence="6">
    <location>
        <begin position="157"/>
        <end position="175"/>
    </location>
</feature>
<keyword evidence="4 6" id="KW-1133">Transmembrane helix</keyword>
<comment type="caution">
    <text evidence="8">The sequence shown here is derived from an EMBL/GenBank/DDBJ whole genome shotgun (WGS) entry which is preliminary data.</text>
</comment>
<feature type="transmembrane region" description="Helical" evidence="6">
    <location>
        <begin position="12"/>
        <end position="34"/>
    </location>
</feature>
<dbReference type="InterPro" id="IPR050638">
    <property type="entry name" value="AA-Vitamin_Transporters"/>
</dbReference>
<evidence type="ECO:0000256" key="1">
    <source>
        <dbReference type="ARBA" id="ARBA00004141"/>
    </source>
</evidence>
<feature type="transmembrane region" description="Helical" evidence="6">
    <location>
        <begin position="96"/>
        <end position="115"/>
    </location>
</feature>
<dbReference type="OrthoDB" id="9812547at2"/>
<dbReference type="RefSeq" id="WP_094547227.1">
    <property type="nucleotide sequence ID" value="NZ_MQWB01000001.1"/>
</dbReference>
<dbReference type="SUPFAM" id="SSF103481">
    <property type="entry name" value="Multidrug resistance efflux transporter EmrE"/>
    <property type="match status" value="2"/>
</dbReference>
<proteinExistence type="inferred from homology"/>
<comment type="similarity">
    <text evidence="2">Belongs to the EamA transporter family.</text>
</comment>
<comment type="subcellular location">
    <subcellularLocation>
        <location evidence="1">Membrane</location>
        <topology evidence="1">Multi-pass membrane protein</topology>
    </subcellularLocation>
</comment>
<dbReference type="Proteomes" id="UP000216446">
    <property type="component" value="Unassembled WGS sequence"/>
</dbReference>
<keyword evidence="9" id="KW-1185">Reference proteome</keyword>
<organism evidence="8 9">
    <name type="scientific">Rubricoccus marinus</name>
    <dbReference type="NCBI Taxonomy" id="716817"/>
    <lineage>
        <taxon>Bacteria</taxon>
        <taxon>Pseudomonadati</taxon>
        <taxon>Rhodothermota</taxon>
        <taxon>Rhodothermia</taxon>
        <taxon>Rhodothermales</taxon>
        <taxon>Rubricoccaceae</taxon>
        <taxon>Rubricoccus</taxon>
    </lineage>
</organism>
<dbReference type="GO" id="GO:0016020">
    <property type="term" value="C:membrane"/>
    <property type="evidence" value="ECO:0007669"/>
    <property type="project" value="UniProtKB-SubCell"/>
</dbReference>
<evidence type="ECO:0000259" key="7">
    <source>
        <dbReference type="Pfam" id="PF00892"/>
    </source>
</evidence>
<keyword evidence="3 6" id="KW-0812">Transmembrane</keyword>
<evidence type="ECO:0000256" key="5">
    <source>
        <dbReference type="ARBA" id="ARBA00023136"/>
    </source>
</evidence>
<feature type="domain" description="EamA" evidence="7">
    <location>
        <begin position="17"/>
        <end position="144"/>
    </location>
</feature>
<feature type="transmembrane region" description="Helical" evidence="6">
    <location>
        <begin position="220"/>
        <end position="242"/>
    </location>
</feature>
<dbReference type="Pfam" id="PF00892">
    <property type="entry name" value="EamA"/>
    <property type="match status" value="2"/>
</dbReference>